<evidence type="ECO:0000313" key="1">
    <source>
        <dbReference type="EMBL" id="SLM95206.1"/>
    </source>
</evidence>
<dbReference type="RefSeq" id="WP_087005421.1">
    <property type="nucleotide sequence ID" value="NZ_FWFF01000005.1"/>
</dbReference>
<accession>A0A1X6X7R6</accession>
<dbReference type="Proteomes" id="UP000196581">
    <property type="component" value="Unassembled WGS sequence"/>
</dbReference>
<gene>
    <name evidence="1" type="ORF">FM105_04580</name>
</gene>
<evidence type="ECO:0000313" key="2">
    <source>
        <dbReference type="Proteomes" id="UP000196581"/>
    </source>
</evidence>
<dbReference type="EMBL" id="FWFF01000005">
    <property type="protein sequence ID" value="SLM95206.1"/>
    <property type="molecule type" value="Genomic_DNA"/>
</dbReference>
<dbReference type="AlphaFoldDB" id="A0A1X6X7R6"/>
<keyword evidence="2" id="KW-1185">Reference proteome</keyword>
<protein>
    <submittedName>
        <fullName evidence="1">Uncharacterized protein</fullName>
    </submittedName>
</protein>
<name>A0A1X6X7R6_9MICO</name>
<reference evidence="2" key="1">
    <citation type="submission" date="2017-02" db="EMBL/GenBank/DDBJ databases">
        <authorList>
            <person name="Dridi B."/>
        </authorList>
    </citation>
    <scope>NUCLEOTIDE SEQUENCE [LARGE SCALE GENOMIC DNA]</scope>
    <source>
        <strain evidence="2">B Co 03.10</strain>
    </source>
</reference>
<organism evidence="1 2">
    <name type="scientific">Brevibacterium yomogidense</name>
    <dbReference type="NCBI Taxonomy" id="946573"/>
    <lineage>
        <taxon>Bacteria</taxon>
        <taxon>Bacillati</taxon>
        <taxon>Actinomycetota</taxon>
        <taxon>Actinomycetes</taxon>
        <taxon>Micrococcales</taxon>
        <taxon>Brevibacteriaceae</taxon>
        <taxon>Brevibacterium</taxon>
    </lineage>
</organism>
<proteinExistence type="predicted"/>
<sequence>MSAHVHVRADAISTVAPAVTVLVVPGPSLGGPEDLSPDLVRVLIDADVRGLQTVALAATISDLAATPVALARFIATDDDDTAAEAAARAGADRILRVEDASAGAVDGWIARVPRVESRTLRRRVRSALRGIAPVRWAYERMGAR</sequence>